<dbReference type="EMBL" id="JBBMFF010000145">
    <property type="protein sequence ID" value="MEQ2510307.1"/>
    <property type="molecule type" value="Genomic_DNA"/>
</dbReference>
<dbReference type="Proteomes" id="UP001491552">
    <property type="component" value="Unassembled WGS sequence"/>
</dbReference>
<evidence type="ECO:0000313" key="2">
    <source>
        <dbReference type="EMBL" id="MEQ2510307.1"/>
    </source>
</evidence>
<comment type="caution">
    <text evidence="2">The sequence shown here is derived from an EMBL/GenBank/DDBJ whole genome shotgun (WGS) entry which is preliminary data.</text>
</comment>
<keyword evidence="3" id="KW-1185">Reference proteome</keyword>
<protein>
    <submittedName>
        <fullName evidence="2">Cell wall hydrolase</fullName>
    </submittedName>
</protein>
<dbReference type="GO" id="GO:0016787">
    <property type="term" value="F:hydrolase activity"/>
    <property type="evidence" value="ECO:0007669"/>
    <property type="project" value="UniProtKB-KW"/>
</dbReference>
<feature type="domain" description="Cell wall hydrolase SleB" evidence="1">
    <location>
        <begin position="104"/>
        <end position="199"/>
    </location>
</feature>
<reference evidence="2 3" key="1">
    <citation type="submission" date="2024-03" db="EMBL/GenBank/DDBJ databases">
        <title>Human intestinal bacterial collection.</title>
        <authorList>
            <person name="Pauvert C."/>
            <person name="Hitch T.C.A."/>
            <person name="Clavel T."/>
        </authorList>
    </citation>
    <scope>NUCLEOTIDE SEQUENCE [LARGE SCALE GENOMIC DNA]</scope>
    <source>
        <strain evidence="2 3">CLA-AA-H192</strain>
    </source>
</reference>
<dbReference type="Gene3D" id="1.10.10.2520">
    <property type="entry name" value="Cell wall hydrolase SleB, domain 1"/>
    <property type="match status" value="1"/>
</dbReference>
<dbReference type="Pfam" id="PF07486">
    <property type="entry name" value="Hydrolase_2"/>
    <property type="match status" value="1"/>
</dbReference>
<organism evidence="2 3">
    <name type="scientific">Faecousia intestinalis</name>
    <dbReference type="NCBI Taxonomy" id="3133167"/>
    <lineage>
        <taxon>Bacteria</taxon>
        <taxon>Bacillati</taxon>
        <taxon>Bacillota</taxon>
        <taxon>Clostridia</taxon>
        <taxon>Eubacteriales</taxon>
        <taxon>Oscillospiraceae</taxon>
        <taxon>Faecousia</taxon>
    </lineage>
</organism>
<dbReference type="InterPro" id="IPR042047">
    <property type="entry name" value="SleB_dom1"/>
</dbReference>
<dbReference type="InterPro" id="IPR011105">
    <property type="entry name" value="Cell_wall_hydrolase_SleB"/>
</dbReference>
<proteinExistence type="predicted"/>
<dbReference type="PROSITE" id="PS51257">
    <property type="entry name" value="PROKAR_LIPOPROTEIN"/>
    <property type="match status" value="1"/>
</dbReference>
<keyword evidence="2" id="KW-0378">Hydrolase</keyword>
<name>A0ABV1G4G9_9FIRM</name>
<evidence type="ECO:0000259" key="1">
    <source>
        <dbReference type="Pfam" id="PF07486"/>
    </source>
</evidence>
<dbReference type="RefSeq" id="WP_349134998.1">
    <property type="nucleotide sequence ID" value="NZ_JBBMFF010000145.1"/>
</dbReference>
<accession>A0ABV1G4G9</accession>
<gene>
    <name evidence="2" type="ORF">WMO66_03420</name>
</gene>
<sequence>MKRRRKRRASPAPLICLLAVLACIVALRISVSEETAASAQMTGKLENPATTAPVRLLEVEKTEAEQVTWAEDRPARAARYVNIEMTDEELAELAAVVFLEAGNQSAEGQQAVVEVVFNRVLHSAFPDTVHDVLHQGENGDVPQFSTIYTVSTATPTQAQYDAINGALYGDTILDADVVFFSRNGENDRVWGQIGDHIFCREYIWR</sequence>
<evidence type="ECO:0000313" key="3">
    <source>
        <dbReference type="Proteomes" id="UP001491552"/>
    </source>
</evidence>